<feature type="signal peptide" evidence="2">
    <location>
        <begin position="1"/>
        <end position="18"/>
    </location>
</feature>
<evidence type="ECO:0000256" key="2">
    <source>
        <dbReference type="SAM" id="SignalP"/>
    </source>
</evidence>
<name>A0AAV5QNN6_9ASCO</name>
<dbReference type="EMBL" id="BTFZ01000011">
    <property type="protein sequence ID" value="GMM35773.1"/>
    <property type="molecule type" value="Genomic_DNA"/>
</dbReference>
<evidence type="ECO:0000313" key="4">
    <source>
        <dbReference type="Proteomes" id="UP001360560"/>
    </source>
</evidence>
<dbReference type="RefSeq" id="XP_064852769.1">
    <property type="nucleotide sequence ID" value="XM_064996697.1"/>
</dbReference>
<feature type="chain" id="PRO_5043842842" evidence="2">
    <location>
        <begin position="19"/>
        <end position="114"/>
    </location>
</feature>
<dbReference type="AlphaFoldDB" id="A0AAV5QNN6"/>
<dbReference type="Proteomes" id="UP001360560">
    <property type="component" value="Unassembled WGS sequence"/>
</dbReference>
<reference evidence="3 4" key="1">
    <citation type="journal article" date="2023" name="Elife">
        <title>Identification of key yeast species and microbe-microbe interactions impacting larval growth of Drosophila in the wild.</title>
        <authorList>
            <person name="Mure A."/>
            <person name="Sugiura Y."/>
            <person name="Maeda R."/>
            <person name="Honda K."/>
            <person name="Sakurai N."/>
            <person name="Takahashi Y."/>
            <person name="Watada M."/>
            <person name="Katoh T."/>
            <person name="Gotoh A."/>
            <person name="Gotoh Y."/>
            <person name="Taniguchi I."/>
            <person name="Nakamura K."/>
            <person name="Hayashi T."/>
            <person name="Katayama T."/>
            <person name="Uemura T."/>
            <person name="Hattori Y."/>
        </authorList>
    </citation>
    <scope>NUCLEOTIDE SEQUENCE [LARGE SCALE GENOMIC DNA]</scope>
    <source>
        <strain evidence="3 4">SC-9</strain>
    </source>
</reference>
<gene>
    <name evidence="3" type="ORF">DASC09_030980</name>
</gene>
<accession>A0AAV5QNN6</accession>
<comment type="caution">
    <text evidence="3">The sequence shown here is derived from an EMBL/GenBank/DDBJ whole genome shotgun (WGS) entry which is preliminary data.</text>
</comment>
<feature type="region of interest" description="Disordered" evidence="1">
    <location>
        <begin position="46"/>
        <end position="95"/>
    </location>
</feature>
<organism evidence="3 4">
    <name type="scientific">Saccharomycopsis crataegensis</name>
    <dbReference type="NCBI Taxonomy" id="43959"/>
    <lineage>
        <taxon>Eukaryota</taxon>
        <taxon>Fungi</taxon>
        <taxon>Dikarya</taxon>
        <taxon>Ascomycota</taxon>
        <taxon>Saccharomycotina</taxon>
        <taxon>Saccharomycetes</taxon>
        <taxon>Saccharomycopsidaceae</taxon>
        <taxon>Saccharomycopsis</taxon>
    </lineage>
</organism>
<proteinExistence type="predicted"/>
<dbReference type="GeneID" id="90073748"/>
<evidence type="ECO:0000256" key="1">
    <source>
        <dbReference type="SAM" id="MobiDB-lite"/>
    </source>
</evidence>
<keyword evidence="2" id="KW-0732">Signal</keyword>
<protein>
    <submittedName>
        <fullName evidence="3">Uncharacterized protein</fullName>
    </submittedName>
</protein>
<keyword evidence="4" id="KW-1185">Reference proteome</keyword>
<sequence length="114" mass="11598">MQFTQVFVSGALLAIVSAVSNHTTASFSNSTVSTTSIITSAPVYDNSSSTITGLADSSTTSDKHHKSSKSDSSSSTSKHNKTSSTSSTNSTGLGYKNNAGVYGAAIVPVAMLLL</sequence>
<evidence type="ECO:0000313" key="3">
    <source>
        <dbReference type="EMBL" id="GMM35773.1"/>
    </source>
</evidence>
<feature type="compositionally biased region" description="Low complexity" evidence="1">
    <location>
        <begin position="70"/>
        <end position="91"/>
    </location>
</feature>